<dbReference type="EC" id="3.5.2.6" evidence="3 8"/>
<evidence type="ECO:0000256" key="1">
    <source>
        <dbReference type="ARBA" id="ARBA00001526"/>
    </source>
</evidence>
<keyword evidence="6 8" id="KW-0046">Antibiotic resistance</keyword>
<dbReference type="EMBL" id="WNDV01000012">
    <property type="protein sequence ID" value="KAF1036309.1"/>
    <property type="molecule type" value="Genomic_DNA"/>
</dbReference>
<feature type="active site" description="Acyl-ester intermediate" evidence="7">
    <location>
        <position position="53"/>
    </location>
</feature>
<dbReference type="InterPro" id="IPR012338">
    <property type="entry name" value="Beta-lactam/transpept-like"/>
</dbReference>
<evidence type="ECO:0000313" key="11">
    <source>
        <dbReference type="EMBL" id="KAF1036309.1"/>
    </source>
</evidence>
<dbReference type="RefSeq" id="WP_278647791.1">
    <property type="nucleotide sequence ID" value="NZ_WNDV01000012.1"/>
</dbReference>
<evidence type="ECO:0000256" key="2">
    <source>
        <dbReference type="ARBA" id="ARBA00007898"/>
    </source>
</evidence>
<evidence type="ECO:0000259" key="10">
    <source>
        <dbReference type="Pfam" id="PF00905"/>
    </source>
</evidence>
<dbReference type="InterPro" id="IPR050515">
    <property type="entry name" value="Beta-lactam/transpept"/>
</dbReference>
<feature type="domain" description="Penicillin-binding protein transpeptidase" evidence="10">
    <location>
        <begin position="27"/>
        <end position="252"/>
    </location>
</feature>
<dbReference type="AlphaFoldDB" id="A0A833PSR9"/>
<evidence type="ECO:0000313" key="12">
    <source>
        <dbReference type="Proteomes" id="UP000467522"/>
    </source>
</evidence>
<feature type="signal peptide" evidence="9">
    <location>
        <begin position="1"/>
        <end position="23"/>
    </location>
</feature>
<protein>
    <recommendedName>
        <fullName evidence="3 8">Beta-lactamase</fullName>
        <ecNumber evidence="3 8">3.5.2.6</ecNumber>
    </recommendedName>
</protein>
<accession>A0A833PSR9</accession>
<evidence type="ECO:0000256" key="6">
    <source>
        <dbReference type="ARBA" id="ARBA00023251"/>
    </source>
</evidence>
<dbReference type="GO" id="GO:0008658">
    <property type="term" value="F:penicillin binding"/>
    <property type="evidence" value="ECO:0007669"/>
    <property type="project" value="InterPro"/>
</dbReference>
<reference evidence="12" key="1">
    <citation type="journal article" date="2020" name="MBio">
        <title>Horizontal gene transfer to a defensive symbiont with a reduced genome amongst a multipartite beetle microbiome.</title>
        <authorList>
            <person name="Waterworth S.C."/>
            <person name="Florez L.V."/>
            <person name="Rees E.R."/>
            <person name="Hertweck C."/>
            <person name="Kaltenpoth M."/>
            <person name="Kwan J.C."/>
        </authorList>
    </citation>
    <scope>NUCLEOTIDE SEQUENCE [LARGE SCALE GENOMIC DNA]</scope>
</reference>
<dbReference type="GO" id="GO:0046677">
    <property type="term" value="P:response to antibiotic"/>
    <property type="evidence" value="ECO:0007669"/>
    <property type="project" value="UniProtKB-UniRule"/>
</dbReference>
<dbReference type="PROSITE" id="PS00337">
    <property type="entry name" value="BETA_LACTAMASE_D"/>
    <property type="match status" value="1"/>
</dbReference>
<evidence type="ECO:0000256" key="4">
    <source>
        <dbReference type="ARBA" id="ARBA00022729"/>
    </source>
</evidence>
<evidence type="ECO:0000256" key="5">
    <source>
        <dbReference type="ARBA" id="ARBA00022801"/>
    </source>
</evidence>
<dbReference type="SUPFAM" id="SSF56601">
    <property type="entry name" value="beta-lactamase/transpeptidase-like"/>
    <property type="match status" value="1"/>
</dbReference>
<dbReference type="InterPro" id="IPR001460">
    <property type="entry name" value="PCN-bd_Tpept"/>
</dbReference>
<feature type="modified residue" description="N6-carboxylysine" evidence="7">
    <location>
        <position position="56"/>
    </location>
</feature>
<evidence type="ECO:0000256" key="7">
    <source>
        <dbReference type="PIRSR" id="PIRSR602137-50"/>
    </source>
</evidence>
<evidence type="ECO:0000256" key="3">
    <source>
        <dbReference type="ARBA" id="ARBA00012865"/>
    </source>
</evidence>
<dbReference type="NCBIfam" id="NF040600">
    <property type="entry name" value="blaOXA-1043_like"/>
    <property type="match status" value="1"/>
</dbReference>
<name>A0A833PSR9_BURL3</name>
<dbReference type="NCBIfam" id="NF000270">
    <property type="entry name" value="bla_class_D_alt"/>
    <property type="match status" value="1"/>
</dbReference>
<dbReference type="GO" id="GO:0008800">
    <property type="term" value="F:beta-lactamase activity"/>
    <property type="evidence" value="ECO:0007669"/>
    <property type="project" value="UniProtKB-UniRule"/>
</dbReference>
<comment type="catalytic activity">
    <reaction evidence="1 8">
        <text>a beta-lactam + H2O = a substituted beta-amino acid</text>
        <dbReference type="Rhea" id="RHEA:20401"/>
        <dbReference type="ChEBI" id="CHEBI:15377"/>
        <dbReference type="ChEBI" id="CHEBI:35627"/>
        <dbReference type="ChEBI" id="CHEBI:140347"/>
        <dbReference type="EC" id="3.5.2.6"/>
    </reaction>
</comment>
<dbReference type="PANTHER" id="PTHR30627:SF6">
    <property type="entry name" value="BETA-LACTAMASE YBXI-RELATED"/>
    <property type="match status" value="1"/>
</dbReference>
<dbReference type="Pfam" id="PF00905">
    <property type="entry name" value="Transpeptidase"/>
    <property type="match status" value="1"/>
</dbReference>
<dbReference type="PANTHER" id="PTHR30627">
    <property type="entry name" value="PEPTIDOGLYCAN D,D-TRANSPEPTIDASE"/>
    <property type="match status" value="1"/>
</dbReference>
<organism evidence="11 12">
    <name type="scientific">Burkholderia lata (strain ATCC 17760 / DSM 23089 / LMG 22485 / NCIMB 9086 / R18194 / 383)</name>
    <dbReference type="NCBI Taxonomy" id="482957"/>
    <lineage>
        <taxon>Bacteria</taxon>
        <taxon>Pseudomonadati</taxon>
        <taxon>Pseudomonadota</taxon>
        <taxon>Betaproteobacteria</taxon>
        <taxon>Burkholderiales</taxon>
        <taxon>Burkholderiaceae</taxon>
        <taxon>Burkholderia</taxon>
        <taxon>Burkholderia cepacia complex</taxon>
    </lineage>
</organism>
<dbReference type="GO" id="GO:0017001">
    <property type="term" value="P:antibiotic catabolic process"/>
    <property type="evidence" value="ECO:0007669"/>
    <property type="project" value="InterPro"/>
</dbReference>
<evidence type="ECO:0000256" key="9">
    <source>
        <dbReference type="SAM" id="SignalP"/>
    </source>
</evidence>
<comment type="caution">
    <text evidence="11">The sequence shown here is derived from an EMBL/GenBank/DDBJ whole genome shotgun (WGS) entry which is preliminary data.</text>
</comment>
<dbReference type="Gene3D" id="3.40.710.10">
    <property type="entry name" value="DD-peptidase/beta-lactamase superfamily"/>
    <property type="match status" value="1"/>
</dbReference>
<gene>
    <name evidence="11" type="primary">bla_2</name>
    <name evidence="11" type="ORF">GAK33_03868</name>
</gene>
<comment type="similarity">
    <text evidence="2 8">Belongs to the class-D beta-lactamase family.</text>
</comment>
<dbReference type="Proteomes" id="UP000467522">
    <property type="component" value="Unassembled WGS sequence"/>
</dbReference>
<evidence type="ECO:0000256" key="8">
    <source>
        <dbReference type="RuleBase" id="RU361140"/>
    </source>
</evidence>
<keyword evidence="4 9" id="KW-0732">Signal</keyword>
<keyword evidence="5 8" id="KW-0378">Hydrolase</keyword>
<feature type="chain" id="PRO_5032401762" description="Beta-lactamase" evidence="9">
    <location>
        <begin position="24"/>
        <end position="269"/>
    </location>
</feature>
<proteinExistence type="inferred from homology"/>
<dbReference type="GO" id="GO:0071555">
    <property type="term" value="P:cell wall organization"/>
    <property type="evidence" value="ECO:0007669"/>
    <property type="project" value="TreeGrafter"/>
</dbReference>
<sequence length="269" mass="29436">MKHWRRALFTFAAGLLAAATSHARPICTVVADAATGQVLVQQGNCATRVTPASTFKVAISLMGFDAGVLKDAHTPTLDFHAGYPDWGGAPWREPTDPARWMKLSVFWYSQQVTQALGQARFQQYTNAFGYGNADVTSQQGELNGVMGAWVNASLRISPLEQIGFMRKIANRTLPVNAHAFDMTERITLIDTQPDGWVVHGKTGTGSPGRKYDASHAYGWFVGWAAKGPRKLVFAYLMQDDKRQTPNAGLRARDTFLATLPALAEPGRPQ</sequence>
<dbReference type="InterPro" id="IPR002137">
    <property type="entry name" value="Beta-lactam_class-D_AS"/>
</dbReference>
<dbReference type="GO" id="GO:0005886">
    <property type="term" value="C:plasma membrane"/>
    <property type="evidence" value="ECO:0007669"/>
    <property type="project" value="TreeGrafter"/>
</dbReference>